<dbReference type="OrthoDB" id="3242785at2"/>
<evidence type="ECO:0000313" key="3">
    <source>
        <dbReference type="Proteomes" id="UP000199695"/>
    </source>
</evidence>
<gene>
    <name evidence="2" type="ORF">SAMN05444955_11849</name>
</gene>
<dbReference type="RefSeq" id="WP_089972331.1">
    <property type="nucleotide sequence ID" value="NZ_FOCQ01000018.1"/>
</dbReference>
<feature type="transmembrane region" description="Helical" evidence="1">
    <location>
        <begin position="21"/>
        <end position="44"/>
    </location>
</feature>
<keyword evidence="1" id="KW-0472">Membrane</keyword>
<feature type="transmembrane region" description="Helical" evidence="1">
    <location>
        <begin position="50"/>
        <end position="69"/>
    </location>
</feature>
<organism evidence="2 3">
    <name type="scientific">Lihuaxuella thermophila</name>
    <dbReference type="NCBI Taxonomy" id="1173111"/>
    <lineage>
        <taxon>Bacteria</taxon>
        <taxon>Bacillati</taxon>
        <taxon>Bacillota</taxon>
        <taxon>Bacilli</taxon>
        <taxon>Bacillales</taxon>
        <taxon>Thermoactinomycetaceae</taxon>
        <taxon>Lihuaxuella</taxon>
    </lineage>
</organism>
<keyword evidence="1" id="KW-1133">Transmembrane helix</keyword>
<reference evidence="2 3" key="1">
    <citation type="submission" date="2016-10" db="EMBL/GenBank/DDBJ databases">
        <authorList>
            <person name="de Groot N.N."/>
        </authorList>
    </citation>
    <scope>NUCLEOTIDE SEQUENCE [LARGE SCALE GENOMIC DNA]</scope>
    <source>
        <strain evidence="2 3">DSM 46701</strain>
    </source>
</reference>
<dbReference type="AlphaFoldDB" id="A0A1H8IP25"/>
<evidence type="ECO:0000313" key="2">
    <source>
        <dbReference type="EMBL" id="SEN69717.1"/>
    </source>
</evidence>
<name>A0A1H8IP25_9BACL</name>
<keyword evidence="1" id="KW-0812">Transmembrane</keyword>
<proteinExistence type="predicted"/>
<dbReference type="EMBL" id="FOCQ01000018">
    <property type="protein sequence ID" value="SEN69717.1"/>
    <property type="molecule type" value="Genomic_DNA"/>
</dbReference>
<accession>A0A1H8IP25</accession>
<evidence type="ECO:0000256" key="1">
    <source>
        <dbReference type="SAM" id="Phobius"/>
    </source>
</evidence>
<keyword evidence="3" id="KW-1185">Reference proteome</keyword>
<dbReference type="Proteomes" id="UP000199695">
    <property type="component" value="Unassembled WGS sequence"/>
</dbReference>
<protein>
    <submittedName>
        <fullName evidence="2">Uncharacterized protein</fullName>
    </submittedName>
</protein>
<sequence length="96" mass="10885">MTQESLYLMKIKNELSVGGKNGIAFLLSASIIWTIITGIFLLPIEIFQKNIFMLFSTGLLFPLSVATWMRNADQRETSQVIHLGHLTRIGWLLYIG</sequence>
<dbReference type="InterPro" id="IPR053824">
    <property type="entry name" value="DUF7010"/>
</dbReference>
<dbReference type="Pfam" id="PF22765">
    <property type="entry name" value="DUF7010"/>
    <property type="match status" value="1"/>
</dbReference>